<dbReference type="InterPro" id="IPR036909">
    <property type="entry name" value="Cyt_c-like_dom_sf"/>
</dbReference>
<feature type="region of interest" description="Disordered" evidence="7">
    <location>
        <begin position="390"/>
        <end position="445"/>
    </location>
</feature>
<name>A0ABW8RQ26_9BACT</name>
<evidence type="ECO:0000313" key="11">
    <source>
        <dbReference type="Proteomes" id="UP001623558"/>
    </source>
</evidence>
<dbReference type="PANTHER" id="PTHR40469:SF2">
    <property type="entry name" value="GALACTOSE-BINDING DOMAIN-LIKE SUPERFAMILY PROTEIN"/>
    <property type="match status" value="1"/>
</dbReference>
<dbReference type="Pfam" id="PF00034">
    <property type="entry name" value="Cytochrom_C"/>
    <property type="match status" value="1"/>
</dbReference>
<proteinExistence type="predicted"/>
<organism evidence="10 11">
    <name type="scientific">Aquirufa salirivi</name>
    <dbReference type="NCBI Taxonomy" id="3104729"/>
    <lineage>
        <taxon>Bacteria</taxon>
        <taxon>Pseudomonadati</taxon>
        <taxon>Bacteroidota</taxon>
        <taxon>Cytophagia</taxon>
        <taxon>Cytophagales</taxon>
        <taxon>Flectobacillaceae</taxon>
        <taxon>Aquirufa</taxon>
    </lineage>
</organism>
<dbReference type="PRINTS" id="PR00606">
    <property type="entry name" value="CYTCHROMECID"/>
</dbReference>
<evidence type="ECO:0000256" key="3">
    <source>
        <dbReference type="ARBA" id="ARBA00022723"/>
    </source>
</evidence>
<dbReference type="InterPro" id="IPR000601">
    <property type="entry name" value="PKD_dom"/>
</dbReference>
<dbReference type="SUPFAM" id="SSF46626">
    <property type="entry name" value="Cytochrome c"/>
    <property type="match status" value="1"/>
</dbReference>
<dbReference type="Pfam" id="PF00801">
    <property type="entry name" value="PKD"/>
    <property type="match status" value="1"/>
</dbReference>
<dbReference type="PROSITE" id="PS50093">
    <property type="entry name" value="PKD"/>
    <property type="match status" value="1"/>
</dbReference>
<dbReference type="SUPFAM" id="SSF50952">
    <property type="entry name" value="Soluble quinoprotein glucose dehydrogenase"/>
    <property type="match status" value="1"/>
</dbReference>
<evidence type="ECO:0000256" key="6">
    <source>
        <dbReference type="PROSITE-ProRule" id="PRU00433"/>
    </source>
</evidence>
<dbReference type="InterPro" id="IPR011041">
    <property type="entry name" value="Quinoprot_gluc/sorb_DH_b-prop"/>
</dbReference>
<reference evidence="10 11" key="1">
    <citation type="submission" date="2024-07" db="EMBL/GenBank/DDBJ databases">
        <authorList>
            <person name="Pitt A."/>
            <person name="Hahn M.W."/>
        </authorList>
    </citation>
    <scope>NUCLEOTIDE SEQUENCE [LARGE SCALE GENOMIC DNA]</scope>
    <source>
        <strain evidence="10 11">1-SAACH-A3</strain>
    </source>
</reference>
<evidence type="ECO:0000256" key="2">
    <source>
        <dbReference type="ARBA" id="ARBA00022617"/>
    </source>
</evidence>
<protein>
    <submittedName>
        <fullName evidence="10">ThuA domain-containing protein</fullName>
    </submittedName>
</protein>
<dbReference type="InterPro" id="IPR011042">
    <property type="entry name" value="6-blade_b-propeller_TolB-like"/>
</dbReference>
<evidence type="ECO:0000256" key="4">
    <source>
        <dbReference type="ARBA" id="ARBA00022982"/>
    </source>
</evidence>
<dbReference type="Pfam" id="PF06283">
    <property type="entry name" value="ThuA"/>
    <property type="match status" value="1"/>
</dbReference>
<dbReference type="Proteomes" id="UP001623558">
    <property type="component" value="Unassembled WGS sequence"/>
</dbReference>
<keyword evidence="2 6" id="KW-0349">Heme</keyword>
<dbReference type="InterPro" id="IPR012938">
    <property type="entry name" value="Glc/Sorbosone_DH"/>
</dbReference>
<dbReference type="InterPro" id="IPR002324">
    <property type="entry name" value="Cyt_c_ID"/>
</dbReference>
<dbReference type="SUPFAM" id="SSF49299">
    <property type="entry name" value="PKD domain"/>
    <property type="match status" value="1"/>
</dbReference>
<evidence type="ECO:0000256" key="7">
    <source>
        <dbReference type="SAM" id="MobiDB-lite"/>
    </source>
</evidence>
<evidence type="ECO:0000256" key="1">
    <source>
        <dbReference type="ARBA" id="ARBA00022448"/>
    </source>
</evidence>
<dbReference type="PROSITE" id="PS51007">
    <property type="entry name" value="CYTC"/>
    <property type="match status" value="1"/>
</dbReference>
<keyword evidence="11" id="KW-1185">Reference proteome</keyword>
<dbReference type="Gene3D" id="1.10.760.10">
    <property type="entry name" value="Cytochrome c-like domain"/>
    <property type="match status" value="1"/>
</dbReference>
<dbReference type="PANTHER" id="PTHR40469">
    <property type="entry name" value="SECRETED GLYCOSYL HYDROLASE"/>
    <property type="match status" value="1"/>
</dbReference>
<keyword evidence="5 6" id="KW-0408">Iron</keyword>
<dbReference type="InterPro" id="IPR035986">
    <property type="entry name" value="PKD_dom_sf"/>
</dbReference>
<evidence type="ECO:0000313" key="10">
    <source>
        <dbReference type="EMBL" id="MFL0160823.1"/>
    </source>
</evidence>
<keyword evidence="4" id="KW-0249">Electron transport</keyword>
<evidence type="ECO:0000256" key="5">
    <source>
        <dbReference type="ARBA" id="ARBA00023004"/>
    </source>
</evidence>
<dbReference type="InterPro" id="IPR029062">
    <property type="entry name" value="Class_I_gatase-like"/>
</dbReference>
<evidence type="ECO:0000259" key="9">
    <source>
        <dbReference type="PROSITE" id="PS51007"/>
    </source>
</evidence>
<dbReference type="CDD" id="cd04084">
    <property type="entry name" value="CBM6_xylanase-like"/>
    <property type="match status" value="1"/>
</dbReference>
<accession>A0ABW8RQ26</accession>
<dbReference type="EMBL" id="JBEWZH010000001">
    <property type="protein sequence ID" value="MFL0160823.1"/>
    <property type="molecule type" value="Genomic_DNA"/>
</dbReference>
<feature type="domain" description="Cytochrome c" evidence="9">
    <location>
        <begin position="866"/>
        <end position="951"/>
    </location>
</feature>
<feature type="domain" description="PKD" evidence="8">
    <location>
        <begin position="706"/>
        <end position="789"/>
    </location>
</feature>
<dbReference type="Pfam" id="PF07995">
    <property type="entry name" value="GSDH"/>
    <property type="match status" value="1"/>
</dbReference>
<dbReference type="Gene3D" id="2.120.10.30">
    <property type="entry name" value="TolB, C-terminal domain"/>
    <property type="match status" value="1"/>
</dbReference>
<dbReference type="Gene3D" id="2.60.120.260">
    <property type="entry name" value="Galactose-binding domain-like"/>
    <property type="match status" value="1"/>
</dbReference>
<feature type="compositionally biased region" description="Polar residues" evidence="7">
    <location>
        <begin position="390"/>
        <end position="421"/>
    </location>
</feature>
<keyword evidence="1" id="KW-0813">Transport</keyword>
<sequence length="1144" mass="127313">MIRSKKSYLLGLICLFWVYAPIFGQKKINVLVFSKTASFRHESIPAGKEALLKMSKDKGFQVVFTEDANQFVESNLKSFQAVVFLSTTGDVLNLDQQNSFERYIQAGGGYLGIHAATDTEYGWPWYGKLAGAYFLMHPMQPSNVQKGKFRVEKKNHWATQGMPDEFERSDEFYSFKDISSKINVVLSLDDKSYQGGKNPDYHPMSWYQEYDGGRSFYTAMGHTNESFAEPLVMNHIWAGLQYVTHWDSPISLDFKKSRPEENRFSKVVLKEGLDEPMELSVLPDGRILFIQRKGELRVYHTKTNELKTVAKIPVNLKSFAKDGKESVGEDGLLGLSKDPNFAQNHWIYLFYADLKEPKHVLARFELKGDELVQASKKVILEIPAQRQEANHTGGSITWDKQGNLYLSTGDNTNPHGSNGYSPSDERPNRAPWDAQKSSSNTNDLRGKIIRIKLQTDGTYTIPDGNLFPVGTPNTRPEIYTMGHRNPFRISVDAKTNFLYWGEVGPDASKSDSARGPEGFDEVGQARKAGNFGWPYFVGDNKPYFKYDFENKKSLSLWDPKAPVNTSPNNTGLKVLPPAEKAFIWYPYASSKEFPLMGTGGRNAMAGPVFYSSEFAQANRAFPAYYDGKLLIYEWMRGFIMAVTMDKQGQYVSMERFMPSYKFSNPMDMEFAENGDLYMLEYGAGWFAANKDARLIRIEYNGGNRKPQVNLLTNQTGGALPVQLKLSSKGTVDADNDALSFTWEIRSKNGFVKKSQSPDFNVTLSKAGIYTVKLQANDAKGGISTQTMEISAGNALPDLKLTLPNSNTTFYAPEKPFHYQVDVKDKEDGVLGKGIDSNRVVLTVDYLAEGYDQNAVAQGHRSADNKALLSIGKKLMDASDCAACHSKDKKSVGPTWKEVATKYKDQADAIDKLSKKVISGGSGVWGEASMAGHPQLSKADAAEMVKYMLNSLDVKADKANLPLKGSYKDELSVYNKYKGVYIIRAAYEDKGAKGLGSTRVEKSLVLKNTKVDVHDFDEYSDMNKVAAGGRNLVIAGKSGAFMRLDAIDLQHIDHIQVAAMAPLGQFNTMGGKIELRLDSPSGQIIGESPFIEATAKIDPKITYKIPVGNTGQLTNGLHPIYFVFVNPNPGTNSLMIVNGIEFKLK</sequence>
<dbReference type="InterPro" id="IPR029010">
    <property type="entry name" value="ThuA-like"/>
</dbReference>
<dbReference type="SUPFAM" id="SSF52317">
    <property type="entry name" value="Class I glutamine amidotransferase-like"/>
    <property type="match status" value="1"/>
</dbReference>
<gene>
    <name evidence="10" type="ORF">U0R11_00310</name>
</gene>
<dbReference type="CDD" id="cd00146">
    <property type="entry name" value="PKD"/>
    <property type="match status" value="1"/>
</dbReference>
<dbReference type="InterPro" id="IPR013783">
    <property type="entry name" value="Ig-like_fold"/>
</dbReference>
<evidence type="ECO:0000259" key="8">
    <source>
        <dbReference type="PROSITE" id="PS50093"/>
    </source>
</evidence>
<dbReference type="Gene3D" id="3.40.50.880">
    <property type="match status" value="1"/>
</dbReference>
<dbReference type="InterPro" id="IPR009056">
    <property type="entry name" value="Cyt_c-like_dom"/>
</dbReference>
<keyword evidence="3 6" id="KW-0479">Metal-binding</keyword>
<dbReference type="Gene3D" id="2.60.40.10">
    <property type="entry name" value="Immunoglobulins"/>
    <property type="match status" value="1"/>
</dbReference>
<dbReference type="RefSeq" id="WP_406749273.1">
    <property type="nucleotide sequence ID" value="NZ_JBEWZH010000001.1"/>
</dbReference>
<comment type="caution">
    <text evidence="10">The sequence shown here is derived from an EMBL/GenBank/DDBJ whole genome shotgun (WGS) entry which is preliminary data.</text>
</comment>